<feature type="region of interest" description="Disordered" evidence="1">
    <location>
        <begin position="157"/>
        <end position="218"/>
    </location>
</feature>
<protein>
    <recommendedName>
        <fullName evidence="2">Ubiquitin-like domain-containing protein</fullName>
    </recommendedName>
</protein>
<dbReference type="Gene3D" id="3.10.20.90">
    <property type="entry name" value="Phosphatidylinositol 3-kinase Catalytic Subunit, Chain A, domain 1"/>
    <property type="match status" value="1"/>
</dbReference>
<evidence type="ECO:0000256" key="1">
    <source>
        <dbReference type="SAM" id="MobiDB-lite"/>
    </source>
</evidence>
<organism evidence="3">
    <name type="scientific">Hemiselmis andersenii</name>
    <name type="common">Cryptophyte alga</name>
    <dbReference type="NCBI Taxonomy" id="464988"/>
    <lineage>
        <taxon>Eukaryota</taxon>
        <taxon>Cryptophyceae</taxon>
        <taxon>Cryptomonadales</taxon>
        <taxon>Hemiselmidaceae</taxon>
        <taxon>Hemiselmis</taxon>
    </lineage>
</organism>
<reference evidence="3" key="1">
    <citation type="submission" date="2021-01" db="EMBL/GenBank/DDBJ databases">
        <authorList>
            <person name="Corre E."/>
            <person name="Pelletier E."/>
            <person name="Niang G."/>
            <person name="Scheremetjew M."/>
            <person name="Finn R."/>
            <person name="Kale V."/>
            <person name="Holt S."/>
            <person name="Cochrane G."/>
            <person name="Meng A."/>
            <person name="Brown T."/>
            <person name="Cohen L."/>
        </authorList>
    </citation>
    <scope>NUCLEOTIDE SEQUENCE</scope>
    <source>
        <strain evidence="3">CCMP441</strain>
    </source>
</reference>
<sequence>MKIIVQLDDGQMFETVAKSSDTLDAVKEAVERQTQVPANRQKLFFGGSELKHGETLAHCLWESLKKVSTKDASGSKIDLRTVKMLCSPAGSPNRALSPTRSVVNMEGMLKACPEHGMDTVTGSTLEAAAQRLSHQDAGFSRPISPERRAAAERLMRSYSPDGPRSPVNARAEGGDNPLLLSGGDMEHNPAGGSPPVGKERSPRPGDPEFSGYSDDMIL</sequence>
<dbReference type="InterPro" id="IPR029071">
    <property type="entry name" value="Ubiquitin-like_domsf"/>
</dbReference>
<dbReference type="CDD" id="cd17039">
    <property type="entry name" value="Ubl_ubiquitin_like"/>
    <property type="match status" value="1"/>
</dbReference>
<evidence type="ECO:0000313" key="3">
    <source>
        <dbReference type="EMBL" id="CAD8739418.1"/>
    </source>
</evidence>
<dbReference type="InterPro" id="IPR000626">
    <property type="entry name" value="Ubiquitin-like_dom"/>
</dbReference>
<feature type="compositionally biased region" description="Basic and acidic residues" evidence="1">
    <location>
        <begin position="197"/>
        <end position="206"/>
    </location>
</feature>
<name>A0A7S0XT53_HEMAN</name>
<feature type="domain" description="Ubiquitin-like" evidence="2">
    <location>
        <begin position="1"/>
        <end position="59"/>
    </location>
</feature>
<gene>
    <name evidence="3" type="ORF">HAND1043_LOCUS5910</name>
</gene>
<dbReference type="Pfam" id="PF00240">
    <property type="entry name" value="ubiquitin"/>
    <property type="match status" value="1"/>
</dbReference>
<accession>A0A7S0XT53</accession>
<dbReference type="AlphaFoldDB" id="A0A7S0XT53"/>
<dbReference type="SUPFAM" id="SSF54236">
    <property type="entry name" value="Ubiquitin-like"/>
    <property type="match status" value="1"/>
</dbReference>
<dbReference type="EMBL" id="HBFK01009846">
    <property type="protein sequence ID" value="CAD8739418.1"/>
    <property type="molecule type" value="Transcribed_RNA"/>
</dbReference>
<dbReference type="PROSITE" id="PS50053">
    <property type="entry name" value="UBIQUITIN_2"/>
    <property type="match status" value="1"/>
</dbReference>
<proteinExistence type="predicted"/>
<evidence type="ECO:0000259" key="2">
    <source>
        <dbReference type="PROSITE" id="PS50053"/>
    </source>
</evidence>
<dbReference type="SMART" id="SM00213">
    <property type="entry name" value="UBQ"/>
    <property type="match status" value="1"/>
</dbReference>